<dbReference type="Pfam" id="PF13727">
    <property type="entry name" value="CoA_binding_3"/>
    <property type="match status" value="1"/>
</dbReference>
<evidence type="ECO:0000256" key="8">
    <source>
        <dbReference type="SAM" id="MobiDB-lite"/>
    </source>
</evidence>
<dbReference type="AlphaFoldDB" id="A0A2W5C843"/>
<evidence type="ECO:0000256" key="9">
    <source>
        <dbReference type="SAM" id="Phobius"/>
    </source>
</evidence>
<comment type="subcellular location">
    <subcellularLocation>
        <location evidence="1">Membrane</location>
        <topology evidence="1">Multi-pass membrane protein</topology>
    </subcellularLocation>
</comment>
<dbReference type="SUPFAM" id="SSF51735">
    <property type="entry name" value="NAD(P)-binding Rossmann-fold domains"/>
    <property type="match status" value="1"/>
</dbReference>
<accession>A0A2W5C843</accession>
<dbReference type="PANTHER" id="PTHR30576:SF0">
    <property type="entry name" value="UNDECAPRENYL-PHOSPHATE N-ACETYLGALACTOSAMINYL 1-PHOSPHATE TRANSFERASE-RELATED"/>
    <property type="match status" value="1"/>
</dbReference>
<dbReference type="InterPro" id="IPR036291">
    <property type="entry name" value="NAD(P)-bd_dom_sf"/>
</dbReference>
<dbReference type="Pfam" id="PF02397">
    <property type="entry name" value="Bac_transf"/>
    <property type="match status" value="1"/>
</dbReference>
<dbReference type="Gene3D" id="3.40.50.720">
    <property type="entry name" value="NAD(P)-binding Rossmann-like Domain"/>
    <property type="match status" value="1"/>
</dbReference>
<proteinExistence type="inferred from homology"/>
<comment type="similarity">
    <text evidence="2">Belongs to the bacterial sugar transferase family.</text>
</comment>
<name>A0A2W5C843_9SPHN</name>
<dbReference type="InterPro" id="IPR017473">
    <property type="entry name" value="Undecaprenyl-P_gluc_Ptfrase"/>
</dbReference>
<evidence type="ECO:0000313" key="12">
    <source>
        <dbReference type="Proteomes" id="UP000249066"/>
    </source>
</evidence>
<reference evidence="11 12" key="1">
    <citation type="submission" date="2017-08" db="EMBL/GenBank/DDBJ databases">
        <title>Infants hospitalized years apart are colonized by the same room-sourced microbial strains.</title>
        <authorList>
            <person name="Brooks B."/>
            <person name="Olm M.R."/>
            <person name="Firek B.A."/>
            <person name="Baker R."/>
            <person name="Thomas B.C."/>
            <person name="Morowitz M.J."/>
            <person name="Banfield J.F."/>
        </authorList>
    </citation>
    <scope>NUCLEOTIDE SEQUENCE [LARGE SCALE GENOMIC DNA]</scope>
    <source>
        <strain evidence="11">S2_018_000_R2_101</strain>
    </source>
</reference>
<dbReference type="NCBIfam" id="TIGR03023">
    <property type="entry name" value="WcaJ_sugtrans"/>
    <property type="match status" value="1"/>
</dbReference>
<feature type="transmembrane region" description="Helical" evidence="9">
    <location>
        <begin position="139"/>
        <end position="161"/>
    </location>
</feature>
<feature type="domain" description="Bacterial sugar transferase" evidence="10">
    <location>
        <begin position="305"/>
        <end position="493"/>
    </location>
</feature>
<dbReference type="InterPro" id="IPR017475">
    <property type="entry name" value="EPS_sugar_tfrase"/>
</dbReference>
<keyword evidence="5 9" id="KW-1133">Transmembrane helix</keyword>
<dbReference type="EMBL" id="QFNN01000010">
    <property type="protein sequence ID" value="PZO91355.1"/>
    <property type="molecule type" value="Genomic_DNA"/>
</dbReference>
<dbReference type="GO" id="GO:0016020">
    <property type="term" value="C:membrane"/>
    <property type="evidence" value="ECO:0007669"/>
    <property type="project" value="UniProtKB-SubCell"/>
</dbReference>
<comment type="caution">
    <text evidence="11">The sequence shown here is derived from an EMBL/GenBank/DDBJ whole genome shotgun (WGS) entry which is preliminary data.</text>
</comment>
<dbReference type="NCBIfam" id="TIGR03025">
    <property type="entry name" value="EPS_sugtrans"/>
    <property type="match status" value="1"/>
</dbReference>
<feature type="compositionally biased region" description="Low complexity" evidence="8">
    <location>
        <begin position="10"/>
        <end position="25"/>
    </location>
</feature>
<sequence>MGMMSPRPEPAGATTPAATTVDAPAEAQRHSPAMMELAVLLLRLVEIGVILGSAALSAVLTIDSAPGDMAGAYVNTVLVAALFFAGLSEITGCYDVDVRFQVRQSWSRVMTAWLATLIFLLTLGFLLKVSDNFSRGWALAWFGIGAVGLLGVRAAGTGWMLRLKRRGVFNQRVAIFGAEAQGDRLARYINGNDKLTIDLVGFFDDRTPDRLPDRETSLALRGNLDDLIELIREGRVEQVIVALPWSAEARLQEIVAILSVTPVRIRLAPDMAVFAFAQRPVVMLGDLPVMTLFERPISGLDQIIKKVEDLVLASLALLLVSPILLVAAIAIKLDSPGPVFFRQEREGFNNRRFRIWKFRSMRQDRCEADAIVQAKRGDPRVTRVGWFLRRTSIDELPQLFNVMTGEMSLVGPRPHAPSTRAGERLFSDVVANYAARHKVKPGITGWAQVHGWRGETDTEEKLLRRLECDLYYIENWSVALDLYIIVRTAFSLLFQRAAY</sequence>
<organism evidence="11 12">
    <name type="scientific">Sphingomonas sanxanigenens</name>
    <dbReference type="NCBI Taxonomy" id="397260"/>
    <lineage>
        <taxon>Bacteria</taxon>
        <taxon>Pseudomonadati</taxon>
        <taxon>Pseudomonadota</taxon>
        <taxon>Alphaproteobacteria</taxon>
        <taxon>Sphingomonadales</taxon>
        <taxon>Sphingomonadaceae</taxon>
        <taxon>Sphingomonas</taxon>
    </lineage>
</organism>
<evidence type="ECO:0000256" key="2">
    <source>
        <dbReference type="ARBA" id="ARBA00006464"/>
    </source>
</evidence>
<evidence type="ECO:0000256" key="1">
    <source>
        <dbReference type="ARBA" id="ARBA00004141"/>
    </source>
</evidence>
<evidence type="ECO:0000313" key="11">
    <source>
        <dbReference type="EMBL" id="PZO91355.1"/>
    </source>
</evidence>
<dbReference type="InterPro" id="IPR003362">
    <property type="entry name" value="Bact_transf"/>
</dbReference>
<evidence type="ECO:0000259" key="10">
    <source>
        <dbReference type="Pfam" id="PF02397"/>
    </source>
</evidence>
<feature type="transmembrane region" description="Helical" evidence="9">
    <location>
        <begin position="310"/>
        <end position="331"/>
    </location>
</feature>
<dbReference type="Proteomes" id="UP000249066">
    <property type="component" value="Unassembled WGS sequence"/>
</dbReference>
<evidence type="ECO:0000256" key="5">
    <source>
        <dbReference type="ARBA" id="ARBA00022989"/>
    </source>
</evidence>
<feature type="region of interest" description="Disordered" evidence="8">
    <location>
        <begin position="1"/>
        <end position="25"/>
    </location>
</feature>
<evidence type="ECO:0000256" key="3">
    <source>
        <dbReference type="ARBA" id="ARBA00022679"/>
    </source>
</evidence>
<keyword evidence="3 11" id="KW-0808">Transferase</keyword>
<dbReference type="PANTHER" id="PTHR30576">
    <property type="entry name" value="COLANIC BIOSYNTHESIS UDP-GLUCOSE LIPID CARRIER TRANSFERASE"/>
    <property type="match status" value="1"/>
</dbReference>
<feature type="transmembrane region" description="Helical" evidence="9">
    <location>
        <begin position="72"/>
        <end position="94"/>
    </location>
</feature>
<keyword evidence="7" id="KW-0270">Exopolysaccharide synthesis</keyword>
<protein>
    <submittedName>
        <fullName evidence="11">Undecaprenyl-phosphate glucose phosphotransferase</fullName>
    </submittedName>
</protein>
<evidence type="ECO:0000256" key="6">
    <source>
        <dbReference type="ARBA" id="ARBA00023136"/>
    </source>
</evidence>
<evidence type="ECO:0000256" key="7">
    <source>
        <dbReference type="ARBA" id="ARBA00023169"/>
    </source>
</evidence>
<evidence type="ECO:0000256" key="4">
    <source>
        <dbReference type="ARBA" id="ARBA00022692"/>
    </source>
</evidence>
<feature type="transmembrane region" description="Helical" evidence="9">
    <location>
        <begin position="37"/>
        <end position="60"/>
    </location>
</feature>
<dbReference type="GO" id="GO:0000271">
    <property type="term" value="P:polysaccharide biosynthetic process"/>
    <property type="evidence" value="ECO:0007669"/>
    <property type="project" value="UniProtKB-KW"/>
</dbReference>
<keyword evidence="6 9" id="KW-0472">Membrane</keyword>
<gene>
    <name evidence="11" type="ORF">DI623_03410</name>
</gene>
<feature type="transmembrane region" description="Helical" evidence="9">
    <location>
        <begin position="106"/>
        <end position="127"/>
    </location>
</feature>
<dbReference type="GO" id="GO:0016780">
    <property type="term" value="F:phosphotransferase activity, for other substituted phosphate groups"/>
    <property type="evidence" value="ECO:0007669"/>
    <property type="project" value="TreeGrafter"/>
</dbReference>
<keyword evidence="4 9" id="KW-0812">Transmembrane</keyword>